<dbReference type="Proteomes" id="UP000694851">
    <property type="component" value="Unplaced"/>
</dbReference>
<evidence type="ECO:0000313" key="2">
    <source>
        <dbReference type="Proteomes" id="UP000694851"/>
    </source>
</evidence>
<feature type="region of interest" description="Disordered" evidence="1">
    <location>
        <begin position="238"/>
        <end position="269"/>
    </location>
</feature>
<feature type="region of interest" description="Disordered" evidence="1">
    <location>
        <begin position="113"/>
        <end position="141"/>
    </location>
</feature>
<proteinExistence type="predicted"/>
<evidence type="ECO:0000313" key="3">
    <source>
        <dbReference type="RefSeq" id="XP_019481526.1"/>
    </source>
</evidence>
<protein>
    <submittedName>
        <fullName evidence="3">Uncharacterized protein LOC109372609</fullName>
    </submittedName>
</protein>
<organism evidence="2 3">
    <name type="scientific">Hipposideros armiger</name>
    <name type="common">Great Himalayan leaf-nosed bat</name>
    <dbReference type="NCBI Taxonomy" id="186990"/>
    <lineage>
        <taxon>Eukaryota</taxon>
        <taxon>Metazoa</taxon>
        <taxon>Chordata</taxon>
        <taxon>Craniata</taxon>
        <taxon>Vertebrata</taxon>
        <taxon>Euteleostomi</taxon>
        <taxon>Mammalia</taxon>
        <taxon>Eutheria</taxon>
        <taxon>Laurasiatheria</taxon>
        <taxon>Chiroptera</taxon>
        <taxon>Yinpterochiroptera</taxon>
        <taxon>Rhinolophoidea</taxon>
        <taxon>Hipposideridae</taxon>
        <taxon>Hipposideros</taxon>
    </lineage>
</organism>
<reference evidence="3" key="1">
    <citation type="submission" date="2025-08" db="UniProtKB">
        <authorList>
            <consortium name="RefSeq"/>
        </authorList>
    </citation>
    <scope>IDENTIFICATION</scope>
    <source>
        <tissue evidence="3">Muscle</tissue>
    </source>
</reference>
<feature type="region of interest" description="Disordered" evidence="1">
    <location>
        <begin position="1"/>
        <end position="25"/>
    </location>
</feature>
<feature type="region of interest" description="Disordered" evidence="1">
    <location>
        <begin position="171"/>
        <end position="190"/>
    </location>
</feature>
<keyword evidence="2" id="KW-1185">Reference proteome</keyword>
<dbReference type="AlphaFoldDB" id="A0A8B7PZD2"/>
<evidence type="ECO:0000256" key="1">
    <source>
        <dbReference type="SAM" id="MobiDB-lite"/>
    </source>
</evidence>
<sequence length="269" mass="28579">MLKKIEANRDGVPFTKGQKQRGTPEPKAAVACVVGGSAAGGAEPEVLECVWLWKEGVAVWTAWPVNVRGDRVHVLQYRISGGVGGGFQSPRVNSIQDGVRFVPCWGERVQGRVSNGGSGEVPGARRGGNAVSAAQDPRQRDFGDVPRYELHFTPAPPAPGGTCCWRNGRAAATATEDPPSPPPGPHGGPCTLEISFGRAPSFAPLIKKRRKKESPPPHAGEGRAWWWLVPLPGAEARLRGQEAEEEAEAAAAEEANMAARRAGPGRRRA</sequence>
<dbReference type="KEGG" id="hai:109372609"/>
<gene>
    <name evidence="3" type="primary">LOC109372609</name>
</gene>
<name>A0A8B7PZD2_HIPAR</name>
<feature type="compositionally biased region" description="Low complexity" evidence="1">
    <location>
        <begin position="249"/>
        <end position="262"/>
    </location>
</feature>
<dbReference type="GeneID" id="109372609"/>
<dbReference type="RefSeq" id="XP_019481526.1">
    <property type="nucleotide sequence ID" value="XM_019625981.1"/>
</dbReference>
<accession>A0A8B7PZD2</accession>